<feature type="transmembrane region" description="Helical" evidence="7">
    <location>
        <begin position="81"/>
        <end position="103"/>
    </location>
</feature>
<dbReference type="OrthoDB" id="8538786at2"/>
<feature type="transmembrane region" description="Helical" evidence="7">
    <location>
        <begin position="12"/>
        <end position="35"/>
    </location>
</feature>
<keyword evidence="5 7" id="KW-1133">Transmembrane helix</keyword>
<dbReference type="InterPro" id="IPR050833">
    <property type="entry name" value="Poly_Biosynth_Transport"/>
</dbReference>
<name>A0A1E7Z8T2_9ALTE</name>
<evidence type="ECO:0000256" key="6">
    <source>
        <dbReference type="ARBA" id="ARBA00023136"/>
    </source>
</evidence>
<evidence type="ECO:0000256" key="5">
    <source>
        <dbReference type="ARBA" id="ARBA00022989"/>
    </source>
</evidence>
<evidence type="ECO:0000256" key="4">
    <source>
        <dbReference type="ARBA" id="ARBA00022692"/>
    </source>
</evidence>
<evidence type="ECO:0000256" key="7">
    <source>
        <dbReference type="SAM" id="Phobius"/>
    </source>
</evidence>
<accession>A0A1E7Z8T2</accession>
<dbReference type="Proteomes" id="UP000175691">
    <property type="component" value="Unassembled WGS sequence"/>
</dbReference>
<evidence type="ECO:0000256" key="1">
    <source>
        <dbReference type="ARBA" id="ARBA00004651"/>
    </source>
</evidence>
<keyword evidence="4 7" id="KW-0812">Transmembrane</keyword>
<feature type="transmembrane region" description="Helical" evidence="7">
    <location>
        <begin position="315"/>
        <end position="338"/>
    </location>
</feature>
<dbReference type="PANTHER" id="PTHR30250">
    <property type="entry name" value="PST FAMILY PREDICTED COLANIC ACID TRANSPORTER"/>
    <property type="match status" value="1"/>
</dbReference>
<comment type="caution">
    <text evidence="8">The sequence shown here is derived from an EMBL/GenBank/DDBJ whole genome shotgun (WGS) entry which is preliminary data.</text>
</comment>
<protein>
    <submittedName>
        <fullName evidence="8">Uncharacterized protein</fullName>
    </submittedName>
</protein>
<dbReference type="STRING" id="1656094.BFC18_15870"/>
<evidence type="ECO:0000313" key="9">
    <source>
        <dbReference type="Proteomes" id="UP000175691"/>
    </source>
</evidence>
<feature type="transmembrane region" description="Helical" evidence="7">
    <location>
        <begin position="220"/>
        <end position="244"/>
    </location>
</feature>
<keyword evidence="9" id="KW-1185">Reference proteome</keyword>
<feature type="transmembrane region" description="Helical" evidence="7">
    <location>
        <begin position="435"/>
        <end position="460"/>
    </location>
</feature>
<dbReference type="PANTHER" id="PTHR30250:SF10">
    <property type="entry name" value="LIPOPOLYSACCHARIDE BIOSYNTHESIS PROTEIN WZXC"/>
    <property type="match status" value="1"/>
</dbReference>
<organism evidence="8 9">
    <name type="scientific">Alteromonas confluentis</name>
    <dbReference type="NCBI Taxonomy" id="1656094"/>
    <lineage>
        <taxon>Bacteria</taxon>
        <taxon>Pseudomonadati</taxon>
        <taxon>Pseudomonadota</taxon>
        <taxon>Gammaproteobacteria</taxon>
        <taxon>Alteromonadales</taxon>
        <taxon>Alteromonadaceae</taxon>
        <taxon>Alteromonas/Salinimonas group</taxon>
        <taxon>Alteromonas</taxon>
    </lineage>
</organism>
<feature type="transmembrane region" description="Helical" evidence="7">
    <location>
        <begin position="408"/>
        <end position="429"/>
    </location>
</feature>
<dbReference type="Pfam" id="PF13440">
    <property type="entry name" value="Polysacc_synt_3"/>
    <property type="match status" value="1"/>
</dbReference>
<reference evidence="8 9" key="1">
    <citation type="submission" date="2016-08" db="EMBL/GenBank/DDBJ databases">
        <authorList>
            <person name="Seilhamer J.J."/>
        </authorList>
    </citation>
    <scope>NUCLEOTIDE SEQUENCE [LARGE SCALE GENOMIC DNA]</scope>
    <source>
        <strain evidence="8 9">KCTC 42603</strain>
    </source>
</reference>
<evidence type="ECO:0000256" key="2">
    <source>
        <dbReference type="ARBA" id="ARBA00007430"/>
    </source>
</evidence>
<keyword evidence="3" id="KW-1003">Cell membrane</keyword>
<feature type="transmembrane region" description="Helical" evidence="7">
    <location>
        <begin position="167"/>
        <end position="187"/>
    </location>
</feature>
<comment type="subcellular location">
    <subcellularLocation>
        <location evidence="1">Cell membrane</location>
        <topology evidence="1">Multi-pass membrane protein</topology>
    </subcellularLocation>
</comment>
<feature type="transmembrane region" description="Helical" evidence="7">
    <location>
        <begin position="141"/>
        <end position="161"/>
    </location>
</feature>
<feature type="transmembrane region" description="Helical" evidence="7">
    <location>
        <begin position="279"/>
        <end position="303"/>
    </location>
</feature>
<evidence type="ECO:0000313" key="8">
    <source>
        <dbReference type="EMBL" id="OFC69929.1"/>
    </source>
</evidence>
<gene>
    <name evidence="8" type="ORF">BFC18_15870</name>
</gene>
<keyword evidence="6 7" id="KW-0472">Membrane</keyword>
<sequence length="476" mass="52960">MSVVKTRLSHLFWVFFERFGLVGLSIISFLLYAQYLTPEEMGLGILLLALVELCSAFTIAIVDNSIIRLREMTPEQDGTSFWSLVGFSTLLAVLIYTGYWFYFDDPRTRLIGLLAVTALPFQVSERLHIVHLRKQKKFKKLANRTLIGKLSGIFAGVSLAISGFGDFAIVMQTVTMAMVSATILLVIEKRQLPFTFDRRFVIEQLGVGVPSSIKVMNMTVFMKGIVLLIESALGTAFVGYYNFALRLVELPRTALLSALMGYANPVYASRNNAGKPLDVFFLQSTKFALLVIMPCFVGLSLVADPLIRLIFGEKWVNAITMLQGISAITAFNLFFMFLPSCLIAYGKTKLGLKGQILASIAGLLTVVFFINDIGLISVIYGLLLRTFVSFIVNLVVLQKIFVVSTKDFMNYCKLPIVGCTAMFAGVFLLNNYVDFTSLLIEIITEVAVGTLCYLISIFLLERRIIQEFSGFIKAKA</sequence>
<evidence type="ECO:0000256" key="3">
    <source>
        <dbReference type="ARBA" id="ARBA00022475"/>
    </source>
</evidence>
<dbReference type="AlphaFoldDB" id="A0A1E7Z8T2"/>
<proteinExistence type="inferred from homology"/>
<dbReference type="GO" id="GO:0005886">
    <property type="term" value="C:plasma membrane"/>
    <property type="evidence" value="ECO:0007669"/>
    <property type="project" value="UniProtKB-SubCell"/>
</dbReference>
<dbReference type="RefSeq" id="WP_070126305.1">
    <property type="nucleotide sequence ID" value="NZ_MDHN01000033.1"/>
</dbReference>
<feature type="transmembrane region" description="Helical" evidence="7">
    <location>
        <begin position="41"/>
        <end position="61"/>
    </location>
</feature>
<dbReference type="EMBL" id="MDHN01000033">
    <property type="protein sequence ID" value="OFC69929.1"/>
    <property type="molecule type" value="Genomic_DNA"/>
</dbReference>
<comment type="similarity">
    <text evidence="2">Belongs to the polysaccharide synthase family.</text>
</comment>